<dbReference type="InterPro" id="IPR029030">
    <property type="entry name" value="Caspase-like_dom_sf"/>
</dbReference>
<dbReference type="PROSITE" id="PS50208">
    <property type="entry name" value="CASPASE_P20"/>
    <property type="match status" value="1"/>
</dbReference>
<proteinExistence type="inferred from homology"/>
<keyword evidence="11" id="KW-1185">Reference proteome</keyword>
<evidence type="ECO:0000256" key="2">
    <source>
        <dbReference type="ARBA" id="ARBA00022443"/>
    </source>
</evidence>
<dbReference type="PROSITE" id="PS50002">
    <property type="entry name" value="SH3"/>
    <property type="match status" value="1"/>
</dbReference>
<protein>
    <recommendedName>
        <fullName evidence="12">ANK_REP_REGION domain-containing protein</fullName>
    </recommendedName>
</protein>
<dbReference type="PRINTS" id="PR00376">
    <property type="entry name" value="IL1BCENZYME"/>
</dbReference>
<feature type="compositionally biased region" description="Polar residues" evidence="7">
    <location>
        <begin position="686"/>
        <end position="704"/>
    </location>
</feature>
<feature type="domain" description="Caspase family p20" evidence="9">
    <location>
        <begin position="1209"/>
        <end position="1334"/>
    </location>
</feature>
<dbReference type="InterPro" id="IPR002110">
    <property type="entry name" value="Ankyrin_rpt"/>
</dbReference>
<dbReference type="InterPro" id="IPR001309">
    <property type="entry name" value="Pept_C14_p20"/>
</dbReference>
<dbReference type="InterPro" id="IPR015917">
    <property type="entry name" value="Pept_C14A"/>
</dbReference>
<dbReference type="Gene3D" id="2.30.30.40">
    <property type="entry name" value="SH3 Domains"/>
    <property type="match status" value="1"/>
</dbReference>
<evidence type="ECO:0000313" key="11">
    <source>
        <dbReference type="Proteomes" id="UP000215902"/>
    </source>
</evidence>
<dbReference type="Gene3D" id="1.25.40.20">
    <property type="entry name" value="Ankyrin repeat-containing domain"/>
    <property type="match status" value="4"/>
</dbReference>
<sequence length="1435" mass="157584">MASNSTGEPEDCSYTYAATRCQSASADGRVLAVQTGDLICACNPPLFDSPTIHGRNVSTGQTGIFPGDCLMRCIRANLRSNFDQLQAAAEVLITEIRMQQPGCPFYCGDSCYTRPIDWFYFDCAEDLAVVVRAYSAREEDEHSLAVSQVLWILHRRTSDLGWWLGEYNGRAAYVHCSCVMPLDEIQTLLAQWAMQGDFEAIRAIVTPELMRFYGKNGQTVLMLAATFGALQSKASAAKCVGYLIHSGCDPRASETSGNTAAHMAAALDNLQLLALIPFEAKWLLNSLGFTPLMVAAQAGSWRCAKHLLHLLRQSRYHQQRDSCIHIRAGDGRTALNIAKDSGKNDIAQMIENEIGFNYAGPRSIFLEHTLEYTRKRLVEFAKTSKNGNLRDLLTLSNSDLPDRTGRTALCIFSEGKENNKHIARSLLSNCDPTCADVGGGTCLHAAMLSGNLVALQSLLGAGVDVNACTEDGTTPLMQAARQTGCDDAVAVKMSRLLLQSGADWTARNSTGNTALSMARESHKTSLSTLLQQYEGNNYFDVVQPNDESLKLSFNATSTERNLQSAQTPVLLRLAAKKQQPPMRQLSSGDPPQRHIPSRARQLRRPSSEIPISFGGPSSDRPLYSSSRTHKDKTYVPFNSQQQCVLKKPDFFIAPDSRENEAFLNPQVASDCGASSSPRVSHENEASKFTSLTENSSEQSGNEVFSDSPERPGFGNEVSSEDPPERPEVGNVVSSEDPPERPEIGSEVSLEDLSEQPEIGNEVSSDPPERPEIGNEVSSENSPERPEIGNEVSSEDPPERLEIRKKASLNPPERPEIGNEVSSEDPSERPESGVVSLGPSERPESGVSLDSTEIKLSPKLMERPESGISVNLPKTKCGTSSSQEEIQKGNATSSKLKRSRRTLSSRKIVEKHCLAEESSVKQSKDADYESDLKHQISEDCIMSLIKENKASLSLNDLNELPLIAAAKYGDPNLLLNLLNHGASLNEKDTLGQSPITVASYYGKSEILKALEGRRTLVDEVNTRDNSLKTPLMHAAANDHPDVVVLLHNMGADVNKKDRCEQTALTHAAIQGSDRCVEALIKLKAEAHTVDYCGNTPLIWAARENHSRVVVALDPALDQPAYWSHRGEYHMSALQWAVYLGHRAVEDTIKQCIRRHQRDATAESAAAADDDDHETLSSPWSEALEAADSVAQQPTLSPVDVQERYCMTASFRGVAIVINNIDPECNNSGFNERQGAMADSSQTGLYQGFKRLGLYVELHKNTTSHFMKKPLLSLNRPISDYAQHDVFLLCLMSHGEHGYICGSDNNKILLESLFEQVRECPGLAGKPKIFVIQACREAGTQQATPRTCLQGLEDCLYIYSTSEGLPSHRDPNTGGAFAQALNKVILSADLRSKEFTHLLPKVVDQVYQETNGQQVVESVTTLRKLLYFPIRESQNRN</sequence>
<dbReference type="Pfam" id="PF00656">
    <property type="entry name" value="Peptidase_C14"/>
    <property type="match status" value="1"/>
</dbReference>
<dbReference type="EMBL" id="NIVC01000070">
    <property type="protein sequence ID" value="PAA91850.1"/>
    <property type="molecule type" value="Genomic_DNA"/>
</dbReference>
<dbReference type="InterPro" id="IPR036770">
    <property type="entry name" value="Ankyrin_rpt-contain_sf"/>
</dbReference>
<dbReference type="OrthoDB" id="194358at2759"/>
<dbReference type="Pfam" id="PF12796">
    <property type="entry name" value="Ank_2"/>
    <property type="match status" value="3"/>
</dbReference>
<name>A0A267H0N0_9PLAT</name>
<dbReference type="InterPro" id="IPR001452">
    <property type="entry name" value="SH3_domain"/>
</dbReference>
<dbReference type="PANTHER" id="PTHR24173:SF74">
    <property type="entry name" value="ANKYRIN REPEAT DOMAIN-CONTAINING PROTEIN 16"/>
    <property type="match status" value="1"/>
</dbReference>
<dbReference type="GO" id="GO:0006508">
    <property type="term" value="P:proteolysis"/>
    <property type="evidence" value="ECO:0007669"/>
    <property type="project" value="InterPro"/>
</dbReference>
<dbReference type="SUPFAM" id="SSF52129">
    <property type="entry name" value="Caspase-like"/>
    <property type="match status" value="1"/>
</dbReference>
<dbReference type="STRING" id="282301.A0A267H0N0"/>
<dbReference type="SMART" id="SM00115">
    <property type="entry name" value="CASc"/>
    <property type="match status" value="1"/>
</dbReference>
<evidence type="ECO:0000256" key="4">
    <source>
        <dbReference type="ARBA" id="ARBA00023043"/>
    </source>
</evidence>
<dbReference type="GO" id="GO:0004197">
    <property type="term" value="F:cysteine-type endopeptidase activity"/>
    <property type="evidence" value="ECO:0007669"/>
    <property type="project" value="InterPro"/>
</dbReference>
<keyword evidence="2 6" id="KW-0728">SH3 domain</keyword>
<dbReference type="SMART" id="SM00248">
    <property type="entry name" value="ANK"/>
    <property type="match status" value="12"/>
</dbReference>
<feature type="repeat" description="ANK" evidence="5">
    <location>
        <begin position="471"/>
        <end position="509"/>
    </location>
</feature>
<evidence type="ECO:0000256" key="1">
    <source>
        <dbReference type="ARBA" id="ARBA00010134"/>
    </source>
</evidence>
<keyword evidence="4 5" id="KW-0040">ANK repeat</keyword>
<comment type="caution">
    <text evidence="10">The sequence shown here is derived from an EMBL/GenBank/DDBJ whole genome shotgun (WGS) entry which is preliminary data.</text>
</comment>
<accession>A0A267H0N0</accession>
<evidence type="ECO:0000256" key="3">
    <source>
        <dbReference type="ARBA" id="ARBA00022737"/>
    </source>
</evidence>
<feature type="repeat" description="ANK" evidence="5">
    <location>
        <begin position="956"/>
        <end position="988"/>
    </location>
</feature>
<dbReference type="SUPFAM" id="SSF50044">
    <property type="entry name" value="SH3-domain"/>
    <property type="match status" value="1"/>
</dbReference>
<dbReference type="SUPFAM" id="SSF48403">
    <property type="entry name" value="Ankyrin repeat"/>
    <property type="match status" value="2"/>
</dbReference>
<dbReference type="Gene3D" id="3.40.50.1460">
    <property type="match status" value="1"/>
</dbReference>
<evidence type="ECO:0000259" key="8">
    <source>
        <dbReference type="PROSITE" id="PS50002"/>
    </source>
</evidence>
<dbReference type="InterPro" id="IPR036028">
    <property type="entry name" value="SH3-like_dom_sf"/>
</dbReference>
<keyword evidence="3" id="KW-0677">Repeat</keyword>
<gene>
    <name evidence="10" type="ORF">BOX15_Mlig001178g6</name>
</gene>
<organism evidence="10 11">
    <name type="scientific">Macrostomum lignano</name>
    <dbReference type="NCBI Taxonomy" id="282301"/>
    <lineage>
        <taxon>Eukaryota</taxon>
        <taxon>Metazoa</taxon>
        <taxon>Spiralia</taxon>
        <taxon>Lophotrochozoa</taxon>
        <taxon>Platyhelminthes</taxon>
        <taxon>Rhabditophora</taxon>
        <taxon>Macrostomorpha</taxon>
        <taxon>Macrostomida</taxon>
        <taxon>Macrostomidae</taxon>
        <taxon>Macrostomum</taxon>
    </lineage>
</organism>
<dbReference type="PROSITE" id="PS50088">
    <property type="entry name" value="ANK_REPEAT"/>
    <property type="match status" value="4"/>
</dbReference>
<dbReference type="Proteomes" id="UP000215902">
    <property type="component" value="Unassembled WGS sequence"/>
</dbReference>
<feature type="region of interest" description="Disordered" evidence="7">
    <location>
        <begin position="576"/>
        <end position="635"/>
    </location>
</feature>
<feature type="domain" description="SH3" evidence="8">
    <location>
        <begin position="123"/>
        <end position="184"/>
    </location>
</feature>
<evidence type="ECO:0000256" key="7">
    <source>
        <dbReference type="SAM" id="MobiDB-lite"/>
    </source>
</evidence>
<evidence type="ECO:0000256" key="6">
    <source>
        <dbReference type="PROSITE-ProRule" id="PRU00192"/>
    </source>
</evidence>
<evidence type="ECO:0008006" key="12">
    <source>
        <dbReference type="Google" id="ProtNLM"/>
    </source>
</evidence>
<evidence type="ECO:0000313" key="10">
    <source>
        <dbReference type="EMBL" id="PAA91850.1"/>
    </source>
</evidence>
<feature type="repeat" description="ANK" evidence="5">
    <location>
        <begin position="438"/>
        <end position="470"/>
    </location>
</feature>
<evidence type="ECO:0000259" key="9">
    <source>
        <dbReference type="PROSITE" id="PS50208"/>
    </source>
</evidence>
<comment type="similarity">
    <text evidence="1">Belongs to the peptidase C14A family.</text>
</comment>
<dbReference type="InterPro" id="IPR011600">
    <property type="entry name" value="Pept_C14_caspase"/>
</dbReference>
<dbReference type="PROSITE" id="PS50297">
    <property type="entry name" value="ANK_REP_REGION"/>
    <property type="match status" value="2"/>
</dbReference>
<feature type="repeat" description="ANK" evidence="5">
    <location>
        <begin position="1025"/>
        <end position="1057"/>
    </location>
</feature>
<dbReference type="Pfam" id="PF13857">
    <property type="entry name" value="Ank_5"/>
    <property type="match status" value="1"/>
</dbReference>
<reference evidence="10 11" key="1">
    <citation type="submission" date="2017-06" db="EMBL/GenBank/DDBJ databases">
        <title>A platform for efficient transgenesis in Macrostomum lignano, a flatworm model organism for stem cell research.</title>
        <authorList>
            <person name="Berezikov E."/>
        </authorList>
    </citation>
    <scope>NUCLEOTIDE SEQUENCE [LARGE SCALE GENOMIC DNA]</scope>
    <source>
        <strain evidence="10">DV1</strain>
        <tissue evidence="10">Whole organism</tissue>
    </source>
</reference>
<feature type="region of interest" description="Disordered" evidence="7">
    <location>
        <begin position="667"/>
        <end position="901"/>
    </location>
</feature>
<evidence type="ECO:0000256" key="5">
    <source>
        <dbReference type="PROSITE-ProRule" id="PRU00023"/>
    </source>
</evidence>
<dbReference type="PANTHER" id="PTHR24173">
    <property type="entry name" value="ANKYRIN REPEAT CONTAINING"/>
    <property type="match status" value="1"/>
</dbReference>